<sequence>MDQVLTCSGPENLAGVLFQRAELDQCLKPNVLLRCDATGFPTPTLFWTRADGTA</sequence>
<evidence type="ECO:0008006" key="3">
    <source>
        <dbReference type="Google" id="ProtNLM"/>
    </source>
</evidence>
<evidence type="ECO:0000313" key="1">
    <source>
        <dbReference type="EMBL" id="KAL0175951.1"/>
    </source>
</evidence>
<gene>
    <name evidence="1" type="ORF">M9458_028281</name>
</gene>
<dbReference type="AlphaFoldDB" id="A0ABD0PTJ1"/>
<feature type="non-terminal residue" evidence="1">
    <location>
        <position position="54"/>
    </location>
</feature>
<accession>A0ABD0PTJ1</accession>
<keyword evidence="2" id="KW-1185">Reference proteome</keyword>
<reference evidence="1 2" key="1">
    <citation type="submission" date="2024-05" db="EMBL/GenBank/DDBJ databases">
        <title>Genome sequencing and assembly of Indian major carp, Cirrhinus mrigala (Hamilton, 1822).</title>
        <authorList>
            <person name="Mohindra V."/>
            <person name="Chowdhury L.M."/>
            <person name="Lal K."/>
            <person name="Jena J.K."/>
        </authorList>
    </citation>
    <scope>NUCLEOTIDE SEQUENCE [LARGE SCALE GENOMIC DNA]</scope>
    <source>
        <strain evidence="1">CM1030</strain>
        <tissue evidence="1">Blood</tissue>
    </source>
</reference>
<protein>
    <recommendedName>
        <fullName evidence="3">Ig-like domain-containing protein</fullName>
    </recommendedName>
</protein>
<dbReference type="Proteomes" id="UP001529510">
    <property type="component" value="Unassembled WGS sequence"/>
</dbReference>
<name>A0ABD0PTJ1_CIRMR</name>
<evidence type="ECO:0000313" key="2">
    <source>
        <dbReference type="Proteomes" id="UP001529510"/>
    </source>
</evidence>
<comment type="caution">
    <text evidence="1">The sequence shown here is derived from an EMBL/GenBank/DDBJ whole genome shotgun (WGS) entry which is preliminary data.</text>
</comment>
<dbReference type="EMBL" id="JAMKFB020000014">
    <property type="protein sequence ID" value="KAL0175951.1"/>
    <property type="molecule type" value="Genomic_DNA"/>
</dbReference>
<organism evidence="1 2">
    <name type="scientific">Cirrhinus mrigala</name>
    <name type="common">Mrigala</name>
    <dbReference type="NCBI Taxonomy" id="683832"/>
    <lineage>
        <taxon>Eukaryota</taxon>
        <taxon>Metazoa</taxon>
        <taxon>Chordata</taxon>
        <taxon>Craniata</taxon>
        <taxon>Vertebrata</taxon>
        <taxon>Euteleostomi</taxon>
        <taxon>Actinopterygii</taxon>
        <taxon>Neopterygii</taxon>
        <taxon>Teleostei</taxon>
        <taxon>Ostariophysi</taxon>
        <taxon>Cypriniformes</taxon>
        <taxon>Cyprinidae</taxon>
        <taxon>Labeoninae</taxon>
        <taxon>Labeonini</taxon>
        <taxon>Cirrhinus</taxon>
    </lineage>
</organism>
<proteinExistence type="predicted"/>